<feature type="compositionally biased region" description="Polar residues" evidence="3">
    <location>
        <begin position="1"/>
        <end position="14"/>
    </location>
</feature>
<feature type="transmembrane region" description="Helical" evidence="4">
    <location>
        <begin position="437"/>
        <end position="462"/>
    </location>
</feature>
<dbReference type="AlphaFoldDB" id="A0A229UPM6"/>
<dbReference type="PIRSF" id="PIRSF005690">
    <property type="entry name" value="GerBA"/>
    <property type="match status" value="1"/>
</dbReference>
<keyword evidence="6" id="KW-1185">Reference proteome</keyword>
<comment type="caution">
    <text evidence="5">The sequence shown here is derived from an EMBL/GenBank/DDBJ whole genome shotgun (WGS) entry which is preliminary data.</text>
</comment>
<dbReference type="EMBL" id="NMQW01000023">
    <property type="protein sequence ID" value="OXM85368.1"/>
    <property type="molecule type" value="Genomic_DNA"/>
</dbReference>
<keyword evidence="4" id="KW-0812">Transmembrane</keyword>
<dbReference type="GO" id="GO:0016020">
    <property type="term" value="C:membrane"/>
    <property type="evidence" value="ECO:0007669"/>
    <property type="project" value="InterPro"/>
</dbReference>
<dbReference type="PANTHER" id="PTHR22550:SF5">
    <property type="entry name" value="LEUCINE ZIPPER PROTEIN 4"/>
    <property type="match status" value="1"/>
</dbReference>
<gene>
    <name evidence="5" type="ORF">CF651_16930</name>
</gene>
<feature type="transmembrane region" description="Helical" evidence="4">
    <location>
        <begin position="406"/>
        <end position="425"/>
    </location>
</feature>
<dbReference type="Pfam" id="PF03323">
    <property type="entry name" value="GerA"/>
    <property type="match status" value="1"/>
</dbReference>
<feature type="transmembrane region" description="Helical" evidence="4">
    <location>
        <begin position="314"/>
        <end position="336"/>
    </location>
</feature>
<dbReference type="RefSeq" id="WP_094016038.1">
    <property type="nucleotide sequence ID" value="NZ_NMQW01000023.1"/>
</dbReference>
<organism evidence="5 6">
    <name type="scientific">Paenibacillus rigui</name>
    <dbReference type="NCBI Taxonomy" id="554312"/>
    <lineage>
        <taxon>Bacteria</taxon>
        <taxon>Bacillati</taxon>
        <taxon>Bacillota</taxon>
        <taxon>Bacilli</taxon>
        <taxon>Bacillales</taxon>
        <taxon>Paenibacillaceae</taxon>
        <taxon>Paenibacillus</taxon>
    </lineage>
</organism>
<evidence type="ECO:0000313" key="6">
    <source>
        <dbReference type="Proteomes" id="UP000215509"/>
    </source>
</evidence>
<evidence type="ECO:0000313" key="5">
    <source>
        <dbReference type="EMBL" id="OXM85368.1"/>
    </source>
</evidence>
<proteinExistence type="inferred from homology"/>
<feature type="region of interest" description="Disordered" evidence="3">
    <location>
        <begin position="1"/>
        <end position="24"/>
    </location>
</feature>
<dbReference type="GO" id="GO:0009847">
    <property type="term" value="P:spore germination"/>
    <property type="evidence" value="ECO:0007669"/>
    <property type="project" value="InterPro"/>
</dbReference>
<sequence>MLFKSLQRNPQTAAPEQPAVPKQLLPTDVRQTIRMIQSRTGHSTDILFRQFPVPTGRGTSFAVTVVYLEGMADATPILDALLFDSKENHALEQRLADHEDPLTALIHSVLKIGDIQQISDMDSVYHAILSGDTVVLVEGVARAIAAGTKHWKDRGVTEPSTQTVIRGPREGFSETLRTNTMLIRRKIKNPGLWLETMQIGVVTQTDVSIMYIDGIVNPKVVAEVRQRLNKINIDAILESAYVEEWVQDSTATPFPTVYNTERPDVVAAGLLEGRVAILVDGTPFVLLVPALFTNFVQTAEDYYQRADISSLLRMLRYVCLMISMLAPSAYIAATTFHQEMIPTSLLTSIAAQREGIPFPAFVEAMLMEITFEILREAGVRMPRAIGQAVSIVGALVIGQAAVEAGLVGPAMVIIVSITAISNFVIPSFSMGIAIRMIRFLLMVLAATFGLFGIMVGLIALVLHLCSLRSFGVPYMAPFAPFIIEDQKDNLFRLPLWMQHTRPRLVNQSNMVREQASSNENPLRKN</sequence>
<dbReference type="InterPro" id="IPR004995">
    <property type="entry name" value="Spore_Ger"/>
</dbReference>
<keyword evidence="4" id="KW-1133">Transmembrane helix</keyword>
<comment type="similarity">
    <text evidence="1">Belongs to the GerABKA family.</text>
</comment>
<keyword evidence="2 4" id="KW-0472">Membrane</keyword>
<protein>
    <submittedName>
        <fullName evidence="5">Spore germination protein</fullName>
    </submittedName>
</protein>
<evidence type="ECO:0000256" key="4">
    <source>
        <dbReference type="SAM" id="Phobius"/>
    </source>
</evidence>
<name>A0A229UPM6_9BACL</name>
<reference evidence="5 6" key="1">
    <citation type="submission" date="2017-07" db="EMBL/GenBank/DDBJ databases">
        <title>Genome sequencing and assembly of Paenibacillus rigui.</title>
        <authorList>
            <person name="Mayilraj S."/>
        </authorList>
    </citation>
    <scope>NUCLEOTIDE SEQUENCE [LARGE SCALE GENOMIC DNA]</scope>
    <source>
        <strain evidence="5 6">JCM 16352</strain>
    </source>
</reference>
<accession>A0A229UPM6</accession>
<dbReference type="Proteomes" id="UP000215509">
    <property type="component" value="Unassembled WGS sequence"/>
</dbReference>
<evidence type="ECO:0000256" key="3">
    <source>
        <dbReference type="SAM" id="MobiDB-lite"/>
    </source>
</evidence>
<dbReference type="OrthoDB" id="1726708at2"/>
<dbReference type="InterPro" id="IPR050768">
    <property type="entry name" value="UPF0353/GerABKA_families"/>
</dbReference>
<dbReference type="PANTHER" id="PTHR22550">
    <property type="entry name" value="SPORE GERMINATION PROTEIN"/>
    <property type="match status" value="1"/>
</dbReference>
<evidence type="ECO:0000256" key="1">
    <source>
        <dbReference type="ARBA" id="ARBA00005278"/>
    </source>
</evidence>
<evidence type="ECO:0000256" key="2">
    <source>
        <dbReference type="ARBA" id="ARBA00023136"/>
    </source>
</evidence>